<name>A0ABW5LN55_9FLAO</name>
<evidence type="ECO:0000313" key="2">
    <source>
        <dbReference type="Proteomes" id="UP001597508"/>
    </source>
</evidence>
<organism evidence="1 2">
    <name type="scientific">Pseudotenacibaculum haliotis</name>
    <dbReference type="NCBI Taxonomy" id="1862138"/>
    <lineage>
        <taxon>Bacteria</taxon>
        <taxon>Pseudomonadati</taxon>
        <taxon>Bacteroidota</taxon>
        <taxon>Flavobacteriia</taxon>
        <taxon>Flavobacteriales</taxon>
        <taxon>Flavobacteriaceae</taxon>
        <taxon>Pseudotenacibaculum</taxon>
    </lineage>
</organism>
<evidence type="ECO:0000313" key="1">
    <source>
        <dbReference type="EMBL" id="MFD2566095.1"/>
    </source>
</evidence>
<dbReference type="Proteomes" id="UP001597508">
    <property type="component" value="Unassembled WGS sequence"/>
</dbReference>
<reference evidence="2" key="1">
    <citation type="journal article" date="2019" name="Int. J. Syst. Evol. Microbiol.">
        <title>The Global Catalogue of Microorganisms (GCM) 10K type strain sequencing project: providing services to taxonomists for standard genome sequencing and annotation.</title>
        <authorList>
            <consortium name="The Broad Institute Genomics Platform"/>
            <consortium name="The Broad Institute Genome Sequencing Center for Infectious Disease"/>
            <person name="Wu L."/>
            <person name="Ma J."/>
        </authorList>
    </citation>
    <scope>NUCLEOTIDE SEQUENCE [LARGE SCALE GENOMIC DNA]</scope>
    <source>
        <strain evidence="2">KCTC 52127</strain>
    </source>
</reference>
<protein>
    <recommendedName>
        <fullName evidence="3">DNA cytosine methyltransferase</fullName>
    </recommendedName>
</protein>
<keyword evidence="2" id="KW-1185">Reference proteome</keyword>
<dbReference type="SUPFAM" id="SSF53335">
    <property type="entry name" value="S-adenosyl-L-methionine-dependent methyltransferases"/>
    <property type="match status" value="1"/>
</dbReference>
<gene>
    <name evidence="1" type="ORF">ACFSRZ_01850</name>
</gene>
<evidence type="ECO:0008006" key="3">
    <source>
        <dbReference type="Google" id="ProtNLM"/>
    </source>
</evidence>
<sequence length="205" mass="23766">MTRDNSNKIILDLCGGTGAWSKPYKDAGYDVRIITHPEYDLFTWDDYWNWIDRVYGILFAPTCTHFSLARTTAKTPRNLSGGMRLVKRGLEIIEHCRIHGGLKFWALENPVGYLRQLLGKPPLTFHPCDYGANYTKRTDLWGYYNFPKKKVRELTPEEKAKCTINNRDLPQLPEGYALPDGFRPQQARRSMTDEHFALAFYKANK</sequence>
<comment type="caution">
    <text evidence="1">The sequence shown here is derived from an EMBL/GenBank/DDBJ whole genome shotgun (WGS) entry which is preliminary data.</text>
</comment>
<accession>A0ABW5LN55</accession>
<dbReference type="RefSeq" id="WP_379664817.1">
    <property type="nucleotide sequence ID" value="NZ_JBHULH010000001.1"/>
</dbReference>
<dbReference type="InterPro" id="IPR029063">
    <property type="entry name" value="SAM-dependent_MTases_sf"/>
</dbReference>
<proteinExistence type="predicted"/>
<dbReference type="EMBL" id="JBHULH010000001">
    <property type="protein sequence ID" value="MFD2566095.1"/>
    <property type="molecule type" value="Genomic_DNA"/>
</dbReference>